<feature type="region of interest" description="Disordered" evidence="10">
    <location>
        <begin position="258"/>
        <end position="303"/>
    </location>
</feature>
<comment type="function">
    <text evidence="9">Exoribonuclease involved in ribosome biosynthesis. Involved in the processing of ITS1, the internal transcribed spacer localized between the 18S and 5.8S rRNAs.</text>
</comment>
<organism evidence="12 13">
    <name type="scientific">Chara braunii</name>
    <name type="common">Braun's stonewort</name>
    <dbReference type="NCBI Taxonomy" id="69332"/>
    <lineage>
        <taxon>Eukaryota</taxon>
        <taxon>Viridiplantae</taxon>
        <taxon>Streptophyta</taxon>
        <taxon>Charophyceae</taxon>
        <taxon>Charales</taxon>
        <taxon>Characeae</taxon>
        <taxon>Chara</taxon>
    </lineage>
</organism>
<dbReference type="GO" id="GO:0005634">
    <property type="term" value="C:nucleus"/>
    <property type="evidence" value="ECO:0007669"/>
    <property type="project" value="UniProtKB-SubCell"/>
</dbReference>
<dbReference type="CDD" id="cd06144">
    <property type="entry name" value="REX4_like"/>
    <property type="match status" value="1"/>
</dbReference>
<keyword evidence="6" id="KW-0378">Hydrolase</keyword>
<dbReference type="PANTHER" id="PTHR12801">
    <property type="entry name" value="RNA EXONUCLEASE REXO1 / RECO3 FAMILY MEMBER-RELATED"/>
    <property type="match status" value="1"/>
</dbReference>
<feature type="domain" description="Exonuclease" evidence="11">
    <location>
        <begin position="325"/>
        <end position="487"/>
    </location>
</feature>
<dbReference type="AlphaFoldDB" id="A0A388LM57"/>
<keyword evidence="13" id="KW-1185">Reference proteome</keyword>
<feature type="region of interest" description="Disordered" evidence="10">
    <location>
        <begin position="1"/>
        <end position="226"/>
    </location>
</feature>
<evidence type="ECO:0000256" key="2">
    <source>
        <dbReference type="ARBA" id="ARBA00010489"/>
    </source>
</evidence>
<evidence type="ECO:0000256" key="8">
    <source>
        <dbReference type="ARBA" id="ARBA00023242"/>
    </source>
</evidence>
<dbReference type="Gene3D" id="3.30.420.10">
    <property type="entry name" value="Ribonuclease H-like superfamily/Ribonuclease H"/>
    <property type="match status" value="1"/>
</dbReference>
<dbReference type="PANTHER" id="PTHR12801:SF45">
    <property type="entry name" value="RNA EXONUCLEASE 4"/>
    <property type="match status" value="1"/>
</dbReference>
<feature type="compositionally biased region" description="Polar residues" evidence="10">
    <location>
        <begin position="101"/>
        <end position="111"/>
    </location>
</feature>
<evidence type="ECO:0000256" key="7">
    <source>
        <dbReference type="ARBA" id="ARBA00022839"/>
    </source>
</evidence>
<evidence type="ECO:0000256" key="1">
    <source>
        <dbReference type="ARBA" id="ARBA00004123"/>
    </source>
</evidence>
<evidence type="ECO:0000256" key="4">
    <source>
        <dbReference type="ARBA" id="ARBA00022552"/>
    </source>
</evidence>
<dbReference type="OrthoDB" id="16516at2759"/>
<dbReference type="InterPro" id="IPR012337">
    <property type="entry name" value="RNaseH-like_sf"/>
</dbReference>
<evidence type="ECO:0000259" key="11">
    <source>
        <dbReference type="SMART" id="SM00479"/>
    </source>
</evidence>
<dbReference type="Proteomes" id="UP000265515">
    <property type="component" value="Unassembled WGS sequence"/>
</dbReference>
<dbReference type="InterPro" id="IPR013520">
    <property type="entry name" value="Ribonucl_H"/>
</dbReference>
<sequence length="540" mass="58256">MKRKRRREDGEPPSKEKSRKTDRGGEGQSASGELPAAKIGKLQVEHCKDNGNKGTEHSKTGKLKVPRLADTKRKRKRGKEKEHQKKAQRVKLNDGRPEPSRGQQSGPTLAKSQEEYNPFSRVKQHEIAEGDTPLTNDPASVPVVSANDRVVEGPQRDAPALSSATVPSHKRTETGSLGGPSSSGVDIIAIGNRNASEGGKKAEGSSIALRRPSGNGAGTASARHPAAKALPASVKSAVNSNWLKLKATLVPAKRQGGWRKRGVKETEVNGVGSSAVPRKEEAGAKAAEMNSTQARGAAAAAQGRPTSALLPANTGPGVGNGNLTKVVALDCEMVGIGEGGRRSAPAHVCIVNSHGLVVYEKHVRVLEKVTDFKTYVSGVRPRDLRKGHAEDFEIVRKEVADLLKGRVLVGHSLRNDLKALMLGHPMRLIRDTQKFHRFRGRMGQKRSLKSLAEEHLNMRIQAGEHNPAEDARAALYLYLKYRKEWEQSLLAQKTGVSAVDGISAKRSRKMKKTGTDDIIGRTLAKSKSFGKSRSHDKAGK</sequence>
<accession>A0A388LM57</accession>
<protein>
    <recommendedName>
        <fullName evidence="3">RNA exonuclease 4</fullName>
    </recommendedName>
</protein>
<keyword evidence="5" id="KW-0540">Nuclease</keyword>
<reference evidence="12 13" key="1">
    <citation type="journal article" date="2018" name="Cell">
        <title>The Chara Genome: Secondary Complexity and Implications for Plant Terrestrialization.</title>
        <authorList>
            <person name="Nishiyama T."/>
            <person name="Sakayama H."/>
            <person name="Vries J.D."/>
            <person name="Buschmann H."/>
            <person name="Saint-Marcoux D."/>
            <person name="Ullrich K.K."/>
            <person name="Haas F.B."/>
            <person name="Vanderstraeten L."/>
            <person name="Becker D."/>
            <person name="Lang D."/>
            <person name="Vosolsobe S."/>
            <person name="Rombauts S."/>
            <person name="Wilhelmsson P.K.I."/>
            <person name="Janitza P."/>
            <person name="Kern R."/>
            <person name="Heyl A."/>
            <person name="Rumpler F."/>
            <person name="Villalobos L.I.A.C."/>
            <person name="Clay J.M."/>
            <person name="Skokan R."/>
            <person name="Toyoda A."/>
            <person name="Suzuki Y."/>
            <person name="Kagoshima H."/>
            <person name="Schijlen E."/>
            <person name="Tajeshwar N."/>
            <person name="Catarino B."/>
            <person name="Hetherington A.J."/>
            <person name="Saltykova A."/>
            <person name="Bonnot C."/>
            <person name="Breuninger H."/>
            <person name="Symeonidi A."/>
            <person name="Radhakrishnan G.V."/>
            <person name="Van Nieuwerburgh F."/>
            <person name="Deforce D."/>
            <person name="Chang C."/>
            <person name="Karol K.G."/>
            <person name="Hedrich R."/>
            <person name="Ulvskov P."/>
            <person name="Glockner G."/>
            <person name="Delwiche C.F."/>
            <person name="Petrasek J."/>
            <person name="Van de Peer Y."/>
            <person name="Friml J."/>
            <person name="Beilby M."/>
            <person name="Dolan L."/>
            <person name="Kohara Y."/>
            <person name="Sugano S."/>
            <person name="Fujiyama A."/>
            <person name="Delaux P.-M."/>
            <person name="Quint M."/>
            <person name="TheiBen G."/>
            <person name="Hagemann M."/>
            <person name="Harholt J."/>
            <person name="Dunand C."/>
            <person name="Zachgo S."/>
            <person name="Langdale J."/>
            <person name="Maumus F."/>
            <person name="Straeten D.V.D."/>
            <person name="Gould S.B."/>
            <person name="Rensing S.A."/>
        </authorList>
    </citation>
    <scope>NUCLEOTIDE SEQUENCE [LARGE SCALE GENOMIC DNA]</scope>
    <source>
        <strain evidence="12 13">S276</strain>
    </source>
</reference>
<gene>
    <name evidence="12" type="ORF">CBR_g37123</name>
</gene>
<evidence type="ECO:0000256" key="10">
    <source>
        <dbReference type="SAM" id="MobiDB-lite"/>
    </source>
</evidence>
<keyword evidence="7" id="KW-0269">Exonuclease</keyword>
<keyword evidence="4" id="KW-0698">rRNA processing</keyword>
<dbReference type="SUPFAM" id="SSF53098">
    <property type="entry name" value="Ribonuclease H-like"/>
    <property type="match status" value="1"/>
</dbReference>
<evidence type="ECO:0000256" key="3">
    <source>
        <dbReference type="ARBA" id="ARBA00016937"/>
    </source>
</evidence>
<dbReference type="FunFam" id="3.30.420.10:FF:000007">
    <property type="entry name" value="Interferon-stimulated exonuclease gene 20"/>
    <property type="match status" value="1"/>
</dbReference>
<dbReference type="STRING" id="69332.A0A388LM57"/>
<name>A0A388LM57_CHABU</name>
<evidence type="ECO:0000256" key="5">
    <source>
        <dbReference type="ARBA" id="ARBA00022722"/>
    </source>
</evidence>
<dbReference type="OMA" id="GHAIGHD"/>
<dbReference type="GO" id="GO:0003676">
    <property type="term" value="F:nucleic acid binding"/>
    <property type="evidence" value="ECO:0007669"/>
    <property type="project" value="InterPro"/>
</dbReference>
<dbReference type="Gramene" id="GBG83409">
    <property type="protein sequence ID" value="GBG83409"/>
    <property type="gene ID" value="CBR_g37123"/>
</dbReference>
<evidence type="ECO:0000313" key="13">
    <source>
        <dbReference type="Proteomes" id="UP000265515"/>
    </source>
</evidence>
<dbReference type="GO" id="GO:0006364">
    <property type="term" value="P:rRNA processing"/>
    <property type="evidence" value="ECO:0007669"/>
    <property type="project" value="UniProtKB-KW"/>
</dbReference>
<feature type="compositionally biased region" description="Basic and acidic residues" evidence="10">
    <location>
        <begin position="79"/>
        <end position="99"/>
    </location>
</feature>
<dbReference type="SMART" id="SM00479">
    <property type="entry name" value="EXOIII"/>
    <property type="match status" value="1"/>
</dbReference>
<comment type="subcellular location">
    <subcellularLocation>
        <location evidence="1">Nucleus</location>
    </subcellularLocation>
</comment>
<proteinExistence type="inferred from homology"/>
<feature type="compositionally biased region" description="Basic and acidic residues" evidence="10">
    <location>
        <begin position="43"/>
        <end position="59"/>
    </location>
</feature>
<evidence type="ECO:0000256" key="6">
    <source>
        <dbReference type="ARBA" id="ARBA00022801"/>
    </source>
</evidence>
<feature type="compositionally biased region" description="Low complexity" evidence="10">
    <location>
        <begin position="293"/>
        <end position="303"/>
    </location>
</feature>
<comment type="caution">
    <text evidence="12">The sequence shown here is derived from an EMBL/GenBank/DDBJ whole genome shotgun (WGS) entry which is preliminary data.</text>
</comment>
<dbReference type="InterPro" id="IPR037431">
    <property type="entry name" value="REX4_DEDDh_dom"/>
</dbReference>
<comment type="similarity">
    <text evidence="2">Belongs to the REXO4 family.</text>
</comment>
<dbReference type="InterPro" id="IPR047021">
    <property type="entry name" value="REXO1/3/4-like"/>
</dbReference>
<evidence type="ECO:0000313" key="12">
    <source>
        <dbReference type="EMBL" id="GBG83409.1"/>
    </source>
</evidence>
<feature type="compositionally biased region" description="Basic and acidic residues" evidence="10">
    <location>
        <begin position="7"/>
        <end position="25"/>
    </location>
</feature>
<dbReference type="InterPro" id="IPR036397">
    <property type="entry name" value="RNaseH_sf"/>
</dbReference>
<keyword evidence="8" id="KW-0539">Nucleus</keyword>
<dbReference type="GO" id="GO:0008408">
    <property type="term" value="F:3'-5' exonuclease activity"/>
    <property type="evidence" value="ECO:0007669"/>
    <property type="project" value="InterPro"/>
</dbReference>
<dbReference type="Pfam" id="PF00929">
    <property type="entry name" value="RNase_T"/>
    <property type="match status" value="1"/>
</dbReference>
<dbReference type="EMBL" id="BFEA01000438">
    <property type="protein sequence ID" value="GBG83409.1"/>
    <property type="molecule type" value="Genomic_DNA"/>
</dbReference>
<evidence type="ECO:0000256" key="9">
    <source>
        <dbReference type="ARBA" id="ARBA00025599"/>
    </source>
</evidence>